<evidence type="ECO:0000256" key="4">
    <source>
        <dbReference type="ARBA" id="ARBA00022813"/>
    </source>
</evidence>
<keyword evidence="13" id="KW-1185">Reference proteome</keyword>
<evidence type="ECO:0000313" key="12">
    <source>
        <dbReference type="EMBL" id="ORY36323.1"/>
    </source>
</evidence>
<keyword evidence="3" id="KW-0813">Transport</keyword>
<keyword evidence="8" id="KW-0906">Nuclear pore complex</keyword>
<feature type="region of interest" description="Disordered" evidence="10">
    <location>
        <begin position="788"/>
        <end position="809"/>
    </location>
</feature>
<dbReference type="InterPro" id="IPR036903">
    <property type="entry name" value="Nup98_auto-Pept-S59_dom_sf"/>
</dbReference>
<dbReference type="GO" id="GO:0017056">
    <property type="term" value="F:structural constituent of nuclear pore"/>
    <property type="evidence" value="ECO:0007669"/>
    <property type="project" value="InterPro"/>
</dbReference>
<dbReference type="FunFam" id="1.10.10.2360:FF:000001">
    <property type="entry name" value="Nuclear pore complex protein Nup98-Nup96"/>
    <property type="match status" value="1"/>
</dbReference>
<dbReference type="GO" id="GO:0006405">
    <property type="term" value="P:RNA export from nucleus"/>
    <property type="evidence" value="ECO:0007669"/>
    <property type="project" value="TreeGrafter"/>
</dbReference>
<comment type="subcellular location">
    <subcellularLocation>
        <location evidence="1">Nucleus</location>
        <location evidence="1">Nuclear pore complex</location>
    </subcellularLocation>
</comment>
<feature type="region of interest" description="Disordered" evidence="10">
    <location>
        <begin position="1"/>
        <end position="49"/>
    </location>
</feature>
<dbReference type="GO" id="GO:0003723">
    <property type="term" value="F:RNA binding"/>
    <property type="evidence" value="ECO:0007669"/>
    <property type="project" value="TreeGrafter"/>
</dbReference>
<evidence type="ECO:0000256" key="3">
    <source>
        <dbReference type="ARBA" id="ARBA00022448"/>
    </source>
</evidence>
<dbReference type="EMBL" id="MCGO01000056">
    <property type="protein sequence ID" value="ORY36323.1"/>
    <property type="molecule type" value="Genomic_DNA"/>
</dbReference>
<dbReference type="Gene3D" id="1.25.40.690">
    <property type="match status" value="1"/>
</dbReference>
<feature type="compositionally biased region" description="Polar residues" evidence="10">
    <location>
        <begin position="1599"/>
        <end position="1618"/>
    </location>
</feature>
<dbReference type="GO" id="GO:0044614">
    <property type="term" value="C:nuclear pore cytoplasmic filaments"/>
    <property type="evidence" value="ECO:0007669"/>
    <property type="project" value="TreeGrafter"/>
</dbReference>
<dbReference type="STRING" id="329046.A0A1Y2BNI8"/>
<dbReference type="Proteomes" id="UP000193642">
    <property type="component" value="Unassembled WGS sequence"/>
</dbReference>
<dbReference type="InterPro" id="IPR007230">
    <property type="entry name" value="Nup98_auto-Pept-S59_dom"/>
</dbReference>
<dbReference type="PANTHER" id="PTHR23198">
    <property type="entry name" value="NUCLEOPORIN"/>
    <property type="match status" value="1"/>
</dbReference>
<dbReference type="InterPro" id="IPR037665">
    <property type="entry name" value="Nucleoporin_S59-like"/>
</dbReference>
<evidence type="ECO:0000256" key="7">
    <source>
        <dbReference type="ARBA" id="ARBA00023010"/>
    </source>
</evidence>
<gene>
    <name evidence="12" type="ORF">BCR33DRAFT_722124</name>
</gene>
<keyword evidence="5" id="KW-0509">mRNA transport</keyword>
<evidence type="ECO:0000256" key="2">
    <source>
        <dbReference type="ARBA" id="ARBA00008926"/>
    </source>
</evidence>
<accession>A0A1Y2BNI8</accession>
<keyword evidence="6" id="KW-0653">Protein transport</keyword>
<dbReference type="Gene3D" id="1.10.10.2360">
    <property type="match status" value="1"/>
</dbReference>
<dbReference type="Pfam" id="PF13634">
    <property type="entry name" value="Nucleoporin_FG"/>
    <property type="match status" value="5"/>
</dbReference>
<dbReference type="GO" id="GO:0051028">
    <property type="term" value="P:mRNA transport"/>
    <property type="evidence" value="ECO:0007669"/>
    <property type="project" value="UniProtKB-KW"/>
</dbReference>
<dbReference type="InterPro" id="IPR021967">
    <property type="entry name" value="Nup98_C"/>
</dbReference>
<keyword evidence="7" id="KW-0811">Translocation</keyword>
<dbReference type="Gene3D" id="3.30.1610.10">
    <property type="entry name" value="Peptidase S59, nucleoporin"/>
    <property type="match status" value="1"/>
</dbReference>
<dbReference type="PANTHER" id="PTHR23198:SF6">
    <property type="entry name" value="NUCLEAR PORE COMPLEX PROTEIN NUP98-NUP96"/>
    <property type="match status" value="1"/>
</dbReference>
<evidence type="ECO:0000256" key="8">
    <source>
        <dbReference type="ARBA" id="ARBA00023132"/>
    </source>
</evidence>
<dbReference type="GO" id="GO:0008139">
    <property type="term" value="F:nuclear localization sequence binding"/>
    <property type="evidence" value="ECO:0007669"/>
    <property type="project" value="TreeGrafter"/>
</dbReference>
<reference evidence="12 13" key="1">
    <citation type="submission" date="2016-07" db="EMBL/GenBank/DDBJ databases">
        <title>Pervasive Adenine N6-methylation of Active Genes in Fungi.</title>
        <authorList>
            <consortium name="DOE Joint Genome Institute"/>
            <person name="Mondo S.J."/>
            <person name="Dannebaum R.O."/>
            <person name="Kuo R.C."/>
            <person name="Labutti K."/>
            <person name="Haridas S."/>
            <person name="Kuo A."/>
            <person name="Salamov A."/>
            <person name="Ahrendt S.R."/>
            <person name="Lipzen A."/>
            <person name="Sullivan W."/>
            <person name="Andreopoulos W.B."/>
            <person name="Clum A."/>
            <person name="Lindquist E."/>
            <person name="Daum C."/>
            <person name="Ramamoorthy G.K."/>
            <person name="Gryganskyi A."/>
            <person name="Culley D."/>
            <person name="Magnuson J.K."/>
            <person name="James T.Y."/>
            <person name="O'Malley M.A."/>
            <person name="Stajich J.E."/>
            <person name="Spatafora J.W."/>
            <person name="Visel A."/>
            <person name="Grigoriev I.V."/>
        </authorList>
    </citation>
    <scope>NUCLEOTIDE SEQUENCE [LARGE SCALE GENOMIC DNA]</scope>
    <source>
        <strain evidence="12 13">JEL800</strain>
    </source>
</reference>
<dbReference type="GO" id="GO:0034398">
    <property type="term" value="P:telomere tethering at nuclear periphery"/>
    <property type="evidence" value="ECO:0007669"/>
    <property type="project" value="TreeGrafter"/>
</dbReference>
<dbReference type="GO" id="GO:0006606">
    <property type="term" value="P:protein import into nucleus"/>
    <property type="evidence" value="ECO:0007669"/>
    <property type="project" value="TreeGrafter"/>
</dbReference>
<comment type="similarity">
    <text evidence="2">Belongs to the nucleoporin GLFG family.</text>
</comment>
<dbReference type="InterPro" id="IPR025574">
    <property type="entry name" value="Nucleoporin_FG_rpt"/>
</dbReference>
<dbReference type="Pfam" id="PF12110">
    <property type="entry name" value="Nup96"/>
    <property type="match status" value="2"/>
</dbReference>
<evidence type="ECO:0000313" key="13">
    <source>
        <dbReference type="Proteomes" id="UP000193642"/>
    </source>
</evidence>
<feature type="compositionally biased region" description="Polar residues" evidence="10">
    <location>
        <begin position="731"/>
        <end position="753"/>
    </location>
</feature>
<feature type="region of interest" description="Disordered" evidence="10">
    <location>
        <begin position="729"/>
        <end position="753"/>
    </location>
</feature>
<name>A0A1Y2BNI8_9FUNG</name>
<proteinExistence type="inferred from homology"/>
<dbReference type="OrthoDB" id="3797628at2759"/>
<evidence type="ECO:0000256" key="5">
    <source>
        <dbReference type="ARBA" id="ARBA00022816"/>
    </source>
</evidence>
<comment type="caution">
    <text evidence="12">The sequence shown here is derived from an EMBL/GenBank/DDBJ whole genome shotgun (WGS) entry which is preliminary data.</text>
</comment>
<keyword evidence="9" id="KW-0539">Nucleus</keyword>
<evidence type="ECO:0000256" key="10">
    <source>
        <dbReference type="SAM" id="MobiDB-lite"/>
    </source>
</evidence>
<keyword evidence="4" id="KW-0068">Autocatalytic cleavage</keyword>
<protein>
    <recommendedName>
        <fullName evidence="11">Peptidase S59 domain-containing protein</fullName>
    </recommendedName>
</protein>
<feature type="region of interest" description="Disordered" evidence="10">
    <location>
        <begin position="1590"/>
        <end position="1618"/>
    </location>
</feature>
<evidence type="ECO:0000256" key="9">
    <source>
        <dbReference type="ARBA" id="ARBA00023242"/>
    </source>
</evidence>
<evidence type="ECO:0000256" key="6">
    <source>
        <dbReference type="ARBA" id="ARBA00022927"/>
    </source>
</evidence>
<organism evidence="12 13">
    <name type="scientific">Rhizoclosmatium globosum</name>
    <dbReference type="NCBI Taxonomy" id="329046"/>
    <lineage>
        <taxon>Eukaryota</taxon>
        <taxon>Fungi</taxon>
        <taxon>Fungi incertae sedis</taxon>
        <taxon>Chytridiomycota</taxon>
        <taxon>Chytridiomycota incertae sedis</taxon>
        <taxon>Chytridiomycetes</taxon>
        <taxon>Chytridiales</taxon>
        <taxon>Chytriomycetaceae</taxon>
        <taxon>Rhizoclosmatium</taxon>
    </lineage>
</organism>
<dbReference type="Pfam" id="PF04096">
    <property type="entry name" value="Nucleoporin2"/>
    <property type="match status" value="1"/>
</dbReference>
<feature type="domain" description="Peptidase S59" evidence="11">
    <location>
        <begin position="811"/>
        <end position="960"/>
    </location>
</feature>
<evidence type="ECO:0000259" key="11">
    <source>
        <dbReference type="PROSITE" id="PS51434"/>
    </source>
</evidence>
<feature type="region of interest" description="Disordered" evidence="10">
    <location>
        <begin position="79"/>
        <end position="120"/>
    </location>
</feature>
<sequence length="2098" mass="219338">MFGSFGQQPAFGAQPGQQQPAFGAPTTTFGAAPAFGAPAQQQPTGFGAAAAAPATNSFGFGVNTSFGAAAARPAFGQAQSATTAAPGGSLFGQPQQQPAQSGFGFGQPQQQQSTGLFGTPAQPATGFGTPATTSFGFGAAAPATTPSFGAPGQTTPTNNFGTGNPQYVITQERESAGTSSLSAGTMSNFLAITAMPNYKNWSYEELRVQDYAMGKKFSTQGPGMGATNAFGAPAATGFGGGAFGAAAAPTGGLFGQTQPAQQNTGFGFGAAASQPATGGMFGATNTTTPSIFGGTGTTTGAFGAPAAAPAFGQAAPASTGFSFGAANQTAPKTGFGAFGSTSTTPSAFGQGTTNAFGAAPATNAFGQPQQQTTGAFGAPAGGTSLFGQKPAGASPFGAATSTLGGGFGSALGANNTTGAFGAPAGAATTNAFGARPATTSPFGAPATGTSLFGSTQPATQTNPFGAAAPATGGLFGSAAPATGGFGTSLGGGFGAAKPATTGLFGAAPAATPAFGGFGQTAPAATTGGLFGGFGASTTPAPANTGFGTSLGGFGTSTIGTGGFGTSTPATGSLFGGGTSMFNQSAAPVAPQPSLHAAIDKNPYGNNPLFNASTKPAGSVSSSGPALFAPPEAAEKKQALLPHYKMTPKSASKIKLRGFTPAKPPSDFFSGVSGGSAVVGGSGSSPAGLPKSVLGMLKDDGGDALSGSNYPGAFKPRVKKLVISDDADLAPVSTSTSNGSTPARPASTSNATSANRTVRFLDESESVNIPVVDVTLSTKKATPFANKLASVAPSSPPKGVRSVSPKRSPARDLVYETEPSTQELLELSDAELTRVEGYTVILPTVGKVRFLEPVNLLQASPTGNRAGIAQIPGKIVLLKHKVIEVYPDDTEKDPVGMGVNVPAEVSLDRCWVVDKATGKAITDETDPRFDQHYTKLSKIEGTKMIGFNKSTGTWRFRVEHFSKYGLDDDEDDGDVVAAVPVAEIVAGVAVAGKVPAFSDEFAIEDDEEDEEEDDEGVSLGNDSFAFVKSRKVPAGGAQGKKVADLRKVAALNQMKILQQQQQQQNRRRVVETSILDDLGDEEYEEEEFDVEEQDFVSGEEDVVDEYDEEVNSSFTASVNEGLYSSEVAESVLQKNESVEEENESEELYSVSPNKMARSAPVSRRISNMTAGLFANAPINHSRSVFGASAFGAHNSTSSAVGSLFQPKSSTTQKRGLDSMMDVESLEADPSAGQLGTINVMQEFQSPIKIKKTSVPSVPFSATKKSVPIKSAFLSSKQDEHVVPVPIKEVEQSTPALKVLPPLSDEPKPHYIPVPHLSDSIVSGRQHHCVDAGLFMGRSFRVGWAPGGKYVVSGRSPASDKFSSVSVVVLPEFSWQHEKDSRVKEAFAAAEKNRHQKCLEAILSGSQITPTVATNQTTIAGAHVEPSRIVDTLAQPAKSLSQSKAVVTHSCPIALINKEFNFSTLANISSQANKTISHSSTLSENDTRRPFTQIENSLWNLASALFDPLSLPSPTEDGFSETAIASIKESLQKDRVSNWLRDLSPSNQKLGTSADAIYTHLLNRNISAAVQAAIKNKDLRLATVLAQTGGSGASTRVVDSRSPTTRSTGHGVLSRSSSSQTARTDVADQIKCWVRDGVDSGIPEEYLKVWRLISGDVSLWDKVVLAGATDWRQTFGLYLWYANGGAFSLTQAIREYDLAWSSTSRLSGKPPSPWYAQKSALKDVSYNLLKLHTDSEYSLESALLTSAVGPNLLDHRVSWLLWVVLSRAKHLREFSNHQNLVHIKKNPHGSSVMDHDSLNADDLASYLVSPTADRCTASLCSTLESLGLWKWAVFVAMFLSTQNGRESLVKSILTRWFPVSDSTASIAANPNGIHTQSDDWRFIVSTLRVPPVWVHEAKVLRAQYDSNIHQECVSLIDAEKYISAHQLIVATLCPLPLINESFTEIKKLLQSIPASSVPQHWNLGGGLILEYISTVEQVDALRQAGWVNQKEVLDVYAPKWLDLLRAIAHAKTGSSWISACLASRMSSGQLKAIKTNWSVCLCTLAAKVVNTVIEIEQHFNLKDKRSPLIPGDLLRIIPLSEDTRAKYAGQAVLESWFSQM</sequence>
<feature type="compositionally biased region" description="Low complexity" evidence="10">
    <location>
        <begin position="91"/>
        <end position="112"/>
    </location>
</feature>
<dbReference type="SUPFAM" id="SSF82215">
    <property type="entry name" value="C-terminal autoproteolytic domain of nucleoporin nup98"/>
    <property type="match status" value="1"/>
</dbReference>
<dbReference type="PROSITE" id="PS51434">
    <property type="entry name" value="NUP_C"/>
    <property type="match status" value="1"/>
</dbReference>
<dbReference type="GO" id="GO:0000973">
    <property type="term" value="P:post-transcriptional tethering of RNA polymerase II gene DNA at nuclear periphery"/>
    <property type="evidence" value="ECO:0007669"/>
    <property type="project" value="TreeGrafter"/>
</dbReference>
<evidence type="ECO:0000256" key="1">
    <source>
        <dbReference type="ARBA" id="ARBA00004567"/>
    </source>
</evidence>